<evidence type="ECO:0000256" key="1">
    <source>
        <dbReference type="ARBA" id="ARBA00004141"/>
    </source>
</evidence>
<keyword evidence="6" id="KW-1185">Reference proteome</keyword>
<protein>
    <recommendedName>
        <fullName evidence="7">DUF697 domain-containing protein</fullName>
    </recommendedName>
</protein>
<name>A0ABX4WSP0_9CYAN</name>
<organism evidence="5 6">
    <name type="scientific">Cylindrospermopsis raciborskii C07</name>
    <dbReference type="NCBI Taxonomy" id="2014886"/>
    <lineage>
        <taxon>Bacteria</taxon>
        <taxon>Bacillati</taxon>
        <taxon>Cyanobacteriota</taxon>
        <taxon>Cyanophyceae</taxon>
        <taxon>Nostocales</taxon>
        <taxon>Aphanizomenonaceae</taxon>
        <taxon>Cylindrospermopsis</taxon>
    </lineage>
</organism>
<keyword evidence="3" id="KW-1133">Transmembrane helix</keyword>
<gene>
    <name evidence="5" type="ORF">CEP15_01215</name>
</gene>
<keyword evidence="2" id="KW-0812">Transmembrane</keyword>
<sequence>MATVNLQKPILVGGLGLSFSLWILNTWHDSIIQMAELGLLGALAVGGGLWLLRKNQPGEQLHDSPPDRNKVEAVISQTQSIMHQIANEVADHPSLSTLQEQLAKLTLELDRKEVQMAVTGGKSVGKSTIIHLLKTVSNLSANPLELVETSPLFTELGQDGDAAILLGLQNSDLVLFVTNGDLTASQLDVLQKLRSTQQLVLLVFNKQDQYMTEERAIILQSLQQTFPGHVLPISASPLPIKVRKHLADGSIQEGMEQPTANIQQLVEQLKVILAQQAPQLVCATTWRKSLFLKTQARNCLNSIRRDRSLPIVEQNQWIAGAAAFANPLPVLDILATVAITGQMVMDLGNIYQQKISLDQAQTVAKTLATLMFKLGLVELSTKAVTGFLKTNAVTFFAGGMVEGVSAAYLTKIAGLSLIEYFEQQDIALTTDYQLNMETLGRVLQKVFQENQTLALWEIFVKQGVKRLSPQTKPSTILA</sequence>
<dbReference type="EMBL" id="NJHS01000004">
    <property type="protein sequence ID" value="PNK00916.1"/>
    <property type="molecule type" value="Genomic_DNA"/>
</dbReference>
<dbReference type="Gene3D" id="3.40.50.300">
    <property type="entry name" value="P-loop containing nucleotide triphosphate hydrolases"/>
    <property type="match status" value="1"/>
</dbReference>
<dbReference type="SUPFAM" id="SSF52540">
    <property type="entry name" value="P-loop containing nucleoside triphosphate hydrolases"/>
    <property type="match status" value="1"/>
</dbReference>
<dbReference type="Pfam" id="PF05128">
    <property type="entry name" value="DUF697"/>
    <property type="match status" value="1"/>
</dbReference>
<dbReference type="Proteomes" id="UP000236284">
    <property type="component" value="Unassembled WGS sequence"/>
</dbReference>
<evidence type="ECO:0000313" key="6">
    <source>
        <dbReference type="Proteomes" id="UP000236284"/>
    </source>
</evidence>
<accession>A0ABX4WSP0</accession>
<proteinExistence type="predicted"/>
<comment type="caution">
    <text evidence="5">The sequence shown here is derived from an EMBL/GenBank/DDBJ whole genome shotgun (WGS) entry which is preliminary data.</text>
</comment>
<evidence type="ECO:0000256" key="4">
    <source>
        <dbReference type="ARBA" id="ARBA00023136"/>
    </source>
</evidence>
<reference evidence="5 6" key="1">
    <citation type="submission" date="2017-06" db="EMBL/GenBank/DDBJ databases">
        <title>Genome variation in co-occurring toxic Cylindrospermopsis raciborskii strains determines phenotypic plasticity.</title>
        <authorList>
            <person name="Willis A."/>
            <person name="Woodhouse J."/>
            <person name="Ongley S."/>
            <person name="Jex A."/>
            <person name="Burford M."/>
            <person name="Neilan B."/>
        </authorList>
    </citation>
    <scope>NUCLEOTIDE SEQUENCE [LARGE SCALE GENOMIC DNA]</scope>
    <source>
        <strain evidence="5 6">C07</strain>
    </source>
</reference>
<keyword evidence="4" id="KW-0472">Membrane</keyword>
<dbReference type="InterPro" id="IPR021147">
    <property type="entry name" value="DUF697"/>
</dbReference>
<dbReference type="InterPro" id="IPR027417">
    <property type="entry name" value="P-loop_NTPase"/>
</dbReference>
<evidence type="ECO:0008006" key="7">
    <source>
        <dbReference type="Google" id="ProtNLM"/>
    </source>
</evidence>
<comment type="subcellular location">
    <subcellularLocation>
        <location evidence="1">Membrane</location>
        <topology evidence="1">Multi-pass membrane protein</topology>
    </subcellularLocation>
</comment>
<evidence type="ECO:0000313" key="5">
    <source>
        <dbReference type="EMBL" id="PNK00916.1"/>
    </source>
</evidence>
<evidence type="ECO:0000256" key="2">
    <source>
        <dbReference type="ARBA" id="ARBA00022692"/>
    </source>
</evidence>
<evidence type="ECO:0000256" key="3">
    <source>
        <dbReference type="ARBA" id="ARBA00022989"/>
    </source>
</evidence>